<evidence type="ECO:0000313" key="3">
    <source>
        <dbReference type="Proteomes" id="UP000298179"/>
    </source>
</evidence>
<keyword evidence="2" id="KW-0808">Transferase</keyword>
<keyword evidence="3" id="KW-1185">Reference proteome</keyword>
<evidence type="ECO:0000259" key="1">
    <source>
        <dbReference type="PROSITE" id="PS51186"/>
    </source>
</evidence>
<dbReference type="InterPro" id="IPR016181">
    <property type="entry name" value="Acyl_CoA_acyltransferase"/>
</dbReference>
<dbReference type="Proteomes" id="UP000298179">
    <property type="component" value="Unassembled WGS sequence"/>
</dbReference>
<dbReference type="EMBL" id="SOZD01000002">
    <property type="protein sequence ID" value="TFF25532.1"/>
    <property type="molecule type" value="Genomic_DNA"/>
</dbReference>
<dbReference type="CDD" id="cd04301">
    <property type="entry name" value="NAT_SF"/>
    <property type="match status" value="1"/>
</dbReference>
<comment type="caution">
    <text evidence="2">The sequence shown here is derived from an EMBL/GenBank/DDBJ whole genome shotgun (WGS) entry which is preliminary data.</text>
</comment>
<protein>
    <submittedName>
        <fullName evidence="2">GNAT family N-acetyltransferase</fullName>
    </submittedName>
</protein>
<dbReference type="Pfam" id="PF00583">
    <property type="entry name" value="Acetyltransf_1"/>
    <property type="match status" value="1"/>
</dbReference>
<dbReference type="PROSITE" id="PS51186">
    <property type="entry name" value="GNAT"/>
    <property type="match status" value="1"/>
</dbReference>
<dbReference type="OrthoDB" id="5571267at2"/>
<dbReference type="SUPFAM" id="SSF55729">
    <property type="entry name" value="Acyl-CoA N-acyltransferases (Nat)"/>
    <property type="match status" value="1"/>
</dbReference>
<gene>
    <name evidence="2" type="ORF">E3C22_09305</name>
</gene>
<dbReference type="RefSeq" id="WP_134761700.1">
    <property type="nucleotide sequence ID" value="NZ_SOZD01000002.1"/>
</dbReference>
<name>A0A4Y8RPF4_9HYPH</name>
<evidence type="ECO:0000313" key="2">
    <source>
        <dbReference type="EMBL" id="TFF25532.1"/>
    </source>
</evidence>
<dbReference type="AlphaFoldDB" id="A0A4Y8RPF4"/>
<feature type="domain" description="N-acetyltransferase" evidence="1">
    <location>
        <begin position="1"/>
        <end position="155"/>
    </location>
</feature>
<reference evidence="2 3" key="1">
    <citation type="submission" date="2019-03" db="EMBL/GenBank/DDBJ databases">
        <title>Jiella endophytica sp. nov., a novel endophytic bacterium isolated from root of Ficus microcarpa Linn. f.</title>
        <authorList>
            <person name="Tuo L."/>
        </authorList>
    </citation>
    <scope>NUCLEOTIDE SEQUENCE [LARGE SCALE GENOMIC DNA]</scope>
    <source>
        <strain evidence="2 3">CBS5Q-3</strain>
    </source>
</reference>
<dbReference type="InterPro" id="IPR000182">
    <property type="entry name" value="GNAT_dom"/>
</dbReference>
<proteinExistence type="predicted"/>
<dbReference type="GO" id="GO:0016747">
    <property type="term" value="F:acyltransferase activity, transferring groups other than amino-acyl groups"/>
    <property type="evidence" value="ECO:0007669"/>
    <property type="project" value="InterPro"/>
</dbReference>
<accession>A0A4Y8RPF4</accession>
<sequence length="292" mass="32510">MRPAGDDDVEAVAALLHDRMNGRIPAETWRLLLDYPWRPPEAERGWLVEDDGQIVGFMGTVYSDRPTATGTRRFCDLSSWYLVSGYRGTGVGDELLRSGMEKPGVTYQTMTARRATGRKIRALGFSILDETRSLFRPGDAAQIGNGGLRLIRDPAEIRERLSPDERRMLDDHHGFDIHHAVIEDGDGSAGEAGRGTWLVWQRKLKGDAVAYHEVLHACDYDFLSAHAGSIAGLVSVGEKAVLAVDTRMMNGADDQGEVEKIPLPRWYRSDDVQPRDIGHLYSEVLLLDQKLP</sequence>
<organism evidence="2 3">
    <name type="scientific">Jiella endophytica</name>
    <dbReference type="NCBI Taxonomy" id="2558362"/>
    <lineage>
        <taxon>Bacteria</taxon>
        <taxon>Pseudomonadati</taxon>
        <taxon>Pseudomonadota</taxon>
        <taxon>Alphaproteobacteria</taxon>
        <taxon>Hyphomicrobiales</taxon>
        <taxon>Aurantimonadaceae</taxon>
        <taxon>Jiella</taxon>
    </lineage>
</organism>
<dbReference type="Gene3D" id="3.40.630.30">
    <property type="match status" value="1"/>
</dbReference>